<dbReference type="GeneID" id="20665704"/>
<sequence>MSNTVFCSPNDKLYSIEATRSFSSTNSFETTSSLSLSDTIKPSDFSPSYHLSSYEAAYHSKPSQLNASAPHSRPLRKISSTISPILPRHPARAVRRVASFAAGLTSSLNLTSHEDDADADADETDPFAMHGEPYHPAPVRTPVLSTEAFDLSISDRSSSPESTRSLRSTRKGDIWLRSHVDLNFYYTLTARRQSRSAR</sequence>
<name>W4KIX5_HETIT</name>
<dbReference type="RefSeq" id="XP_009542509.1">
    <property type="nucleotide sequence ID" value="XM_009544214.1"/>
</dbReference>
<proteinExistence type="predicted"/>
<feature type="region of interest" description="Disordered" evidence="1">
    <location>
        <begin position="111"/>
        <end position="140"/>
    </location>
</feature>
<protein>
    <submittedName>
        <fullName evidence="2">Uncharacterized protein</fullName>
    </submittedName>
</protein>
<reference evidence="2 3" key="1">
    <citation type="journal article" date="2012" name="New Phytol.">
        <title>Insight into trade-off between wood decay and parasitism from the genome of a fungal forest pathogen.</title>
        <authorList>
            <person name="Olson A."/>
            <person name="Aerts A."/>
            <person name="Asiegbu F."/>
            <person name="Belbahri L."/>
            <person name="Bouzid O."/>
            <person name="Broberg A."/>
            <person name="Canback B."/>
            <person name="Coutinho P.M."/>
            <person name="Cullen D."/>
            <person name="Dalman K."/>
            <person name="Deflorio G."/>
            <person name="van Diepen L.T."/>
            <person name="Dunand C."/>
            <person name="Duplessis S."/>
            <person name="Durling M."/>
            <person name="Gonthier P."/>
            <person name="Grimwood J."/>
            <person name="Fossdal C.G."/>
            <person name="Hansson D."/>
            <person name="Henrissat B."/>
            <person name="Hietala A."/>
            <person name="Himmelstrand K."/>
            <person name="Hoffmeister D."/>
            <person name="Hogberg N."/>
            <person name="James T.Y."/>
            <person name="Karlsson M."/>
            <person name="Kohler A."/>
            <person name="Kues U."/>
            <person name="Lee Y.H."/>
            <person name="Lin Y.C."/>
            <person name="Lind M."/>
            <person name="Lindquist E."/>
            <person name="Lombard V."/>
            <person name="Lucas S."/>
            <person name="Lunden K."/>
            <person name="Morin E."/>
            <person name="Murat C."/>
            <person name="Park J."/>
            <person name="Raffaello T."/>
            <person name="Rouze P."/>
            <person name="Salamov A."/>
            <person name="Schmutz J."/>
            <person name="Solheim H."/>
            <person name="Stahlberg J."/>
            <person name="Velez H."/>
            <person name="de Vries R.P."/>
            <person name="Wiebenga A."/>
            <person name="Woodward S."/>
            <person name="Yakovlev I."/>
            <person name="Garbelotto M."/>
            <person name="Martin F."/>
            <person name="Grigoriev I.V."/>
            <person name="Stenlid J."/>
        </authorList>
    </citation>
    <scope>NUCLEOTIDE SEQUENCE [LARGE SCALE GENOMIC DNA]</scope>
    <source>
        <strain evidence="2 3">TC 32-1</strain>
    </source>
</reference>
<dbReference type="HOGENOM" id="CLU_1378283_0_0_1"/>
<dbReference type="EMBL" id="KI925455">
    <property type="protein sequence ID" value="ETW85674.1"/>
    <property type="molecule type" value="Genomic_DNA"/>
</dbReference>
<feature type="compositionally biased region" description="Acidic residues" evidence="1">
    <location>
        <begin position="115"/>
        <end position="125"/>
    </location>
</feature>
<organism evidence="2 3">
    <name type="scientific">Heterobasidion irregulare (strain TC 32-1)</name>
    <dbReference type="NCBI Taxonomy" id="747525"/>
    <lineage>
        <taxon>Eukaryota</taxon>
        <taxon>Fungi</taxon>
        <taxon>Dikarya</taxon>
        <taxon>Basidiomycota</taxon>
        <taxon>Agaricomycotina</taxon>
        <taxon>Agaricomycetes</taxon>
        <taxon>Russulales</taxon>
        <taxon>Bondarzewiaceae</taxon>
        <taxon>Heterobasidion</taxon>
        <taxon>Heterobasidion annosum species complex</taxon>
    </lineage>
</organism>
<accession>W4KIX5</accession>
<evidence type="ECO:0000313" key="2">
    <source>
        <dbReference type="EMBL" id="ETW85674.1"/>
    </source>
</evidence>
<dbReference type="AlphaFoldDB" id="W4KIX5"/>
<dbReference type="InParanoid" id="W4KIX5"/>
<dbReference type="KEGG" id="hir:HETIRDRAFT_100706"/>
<evidence type="ECO:0000256" key="1">
    <source>
        <dbReference type="SAM" id="MobiDB-lite"/>
    </source>
</evidence>
<evidence type="ECO:0000313" key="3">
    <source>
        <dbReference type="Proteomes" id="UP000030671"/>
    </source>
</evidence>
<keyword evidence="3" id="KW-1185">Reference proteome</keyword>
<gene>
    <name evidence="2" type="ORF">HETIRDRAFT_100706</name>
</gene>
<dbReference type="Proteomes" id="UP000030671">
    <property type="component" value="Unassembled WGS sequence"/>
</dbReference>